<protein>
    <submittedName>
        <fullName evidence="1">Uncharacterized protein</fullName>
    </submittedName>
</protein>
<accession>A0A3G4ZXU1</accession>
<organism evidence="1">
    <name type="scientific">Faunusvirus sp</name>
    <dbReference type="NCBI Taxonomy" id="2487766"/>
    <lineage>
        <taxon>Viruses</taxon>
        <taxon>Varidnaviria</taxon>
        <taxon>Bamfordvirae</taxon>
        <taxon>Nucleocytoviricota</taxon>
        <taxon>Megaviricetes</taxon>
        <taxon>Imitervirales</taxon>
        <taxon>Mimiviridae</taxon>
    </lineage>
</organism>
<gene>
    <name evidence="1" type="ORF">Faunusvirus42_7</name>
</gene>
<reference evidence="1" key="1">
    <citation type="submission" date="2018-10" db="EMBL/GenBank/DDBJ databases">
        <title>Hidden diversity of soil giant viruses.</title>
        <authorList>
            <person name="Schulz F."/>
            <person name="Alteio L."/>
            <person name="Goudeau D."/>
            <person name="Ryan E.M."/>
            <person name="Malmstrom R.R."/>
            <person name="Blanchard J."/>
            <person name="Woyke T."/>
        </authorList>
    </citation>
    <scope>NUCLEOTIDE SEQUENCE</scope>
    <source>
        <strain evidence="1">FNV1</strain>
    </source>
</reference>
<name>A0A3G4ZXU1_9VIRU</name>
<sequence length="32" mass="3714">MCKYYNIISKLLDEFGSCSSSRNGRKLVKKMN</sequence>
<dbReference type="EMBL" id="MK072173">
    <property type="protein sequence ID" value="AYV79722.1"/>
    <property type="molecule type" value="Genomic_DNA"/>
</dbReference>
<evidence type="ECO:0000313" key="1">
    <source>
        <dbReference type="EMBL" id="AYV79722.1"/>
    </source>
</evidence>
<proteinExistence type="predicted"/>